<keyword evidence="5" id="KW-0560">Oxidoreductase</keyword>
<feature type="transmembrane region" description="Helical" evidence="7">
    <location>
        <begin position="167"/>
        <end position="191"/>
    </location>
</feature>
<dbReference type="Gene3D" id="1.20.950.20">
    <property type="entry name" value="Transmembrane di-heme cytochromes, Chain C"/>
    <property type="match status" value="1"/>
</dbReference>
<protein>
    <submittedName>
        <fullName evidence="9">Hdr-like menaquinol oxidoreductase cytochrome b-like subunit</fullName>
    </submittedName>
</protein>
<gene>
    <name evidence="9" type="ORF">N47_A11960</name>
</gene>
<dbReference type="InterPro" id="IPR047660">
    <property type="entry name" value="DsrM"/>
</dbReference>
<name>E1Y9C3_9BACT</name>
<keyword evidence="4 7" id="KW-1133">Transmembrane helix</keyword>
<evidence type="ECO:0000256" key="6">
    <source>
        <dbReference type="ARBA" id="ARBA00023136"/>
    </source>
</evidence>
<dbReference type="EMBL" id="FR695864">
    <property type="protein sequence ID" value="CBX27167.1"/>
    <property type="molecule type" value="Genomic_DNA"/>
</dbReference>
<dbReference type="InterPro" id="IPR036197">
    <property type="entry name" value="NarG-like_sf"/>
</dbReference>
<sequence length="333" mass="37315">MIKCMFSLTVVIVLSLLAFVGAETAGFKAQFLFGVVIPYTALLVFVIGAINRVIGWARSPVPFAIPTTAGQQKSLPWIKPANLDNPTTTGGVFGRMFLEVFLFRSLFRNTKTQLSEGPKISFNLEIFLWLAALAFHASFFAVLARHLRLFTEPVPFAIRMLEKVDGMMQVGVPGIMLSGFVLLAAVSYLLIRRIIIPQVKYISLIQDYFPLFLIIGIAASGILMRHIFKIDVIGAKQLAMGLVTFHPVIPEGIGGIFYVHIFFVSVLLAYFPFSKLMHMGGIFMSPTRNLPGNTRAVRHVNPWNYPVHIHTYEEYEDEFREKMIDAGLPVEKE</sequence>
<keyword evidence="6 7" id="KW-0472">Membrane</keyword>
<feature type="transmembrane region" description="Helical" evidence="7">
    <location>
        <begin position="32"/>
        <end position="50"/>
    </location>
</feature>
<dbReference type="GO" id="GO:0016491">
    <property type="term" value="F:oxidoreductase activity"/>
    <property type="evidence" value="ECO:0007669"/>
    <property type="project" value="UniProtKB-KW"/>
</dbReference>
<evidence type="ECO:0000256" key="1">
    <source>
        <dbReference type="ARBA" id="ARBA00004651"/>
    </source>
</evidence>
<dbReference type="GO" id="GO:0005886">
    <property type="term" value="C:plasma membrane"/>
    <property type="evidence" value="ECO:0007669"/>
    <property type="project" value="UniProtKB-SubCell"/>
</dbReference>
<reference evidence="9" key="1">
    <citation type="journal article" date="2011" name="Environ. Microbiol.">
        <title>Genomic insights into the metabolic potential of the polycyclic aromatic hydrocarbon degrading sulfate-reducing Deltaproteobacterium N47.</title>
        <authorList>
            <person name="Bergmann F."/>
            <person name="Selesi D."/>
            <person name="Weinmaier T."/>
            <person name="Tischler P."/>
            <person name="Rattei T."/>
            <person name="Meckenstock R.U."/>
        </authorList>
    </citation>
    <scope>NUCLEOTIDE SEQUENCE</scope>
</reference>
<evidence type="ECO:0000256" key="7">
    <source>
        <dbReference type="SAM" id="Phobius"/>
    </source>
</evidence>
<keyword evidence="3 7" id="KW-0812">Transmembrane</keyword>
<dbReference type="InterPro" id="IPR023234">
    <property type="entry name" value="NarG-like_domain"/>
</dbReference>
<evidence type="ECO:0000256" key="3">
    <source>
        <dbReference type="ARBA" id="ARBA00022692"/>
    </source>
</evidence>
<keyword evidence="2" id="KW-1003">Cell membrane</keyword>
<evidence type="ECO:0000259" key="8">
    <source>
        <dbReference type="Pfam" id="PF02665"/>
    </source>
</evidence>
<evidence type="ECO:0000256" key="5">
    <source>
        <dbReference type="ARBA" id="ARBA00023002"/>
    </source>
</evidence>
<dbReference type="NCBIfam" id="NF038037">
    <property type="entry name" value="cytob_DsrM"/>
    <property type="match status" value="1"/>
</dbReference>
<dbReference type="Pfam" id="PF02665">
    <property type="entry name" value="Nitrate_red_gam"/>
    <property type="match status" value="1"/>
</dbReference>
<comment type="subcellular location">
    <subcellularLocation>
        <location evidence="1">Cell membrane</location>
        <topology evidence="1">Multi-pass membrane protein</topology>
    </subcellularLocation>
</comment>
<feature type="transmembrane region" description="Helical" evidence="7">
    <location>
        <begin position="211"/>
        <end position="228"/>
    </location>
</feature>
<dbReference type="SUPFAM" id="SSF103501">
    <property type="entry name" value="Respiratory nitrate reductase 1 gamma chain"/>
    <property type="match status" value="1"/>
</dbReference>
<evidence type="ECO:0000313" key="9">
    <source>
        <dbReference type="EMBL" id="CBX27167.1"/>
    </source>
</evidence>
<proteinExistence type="predicted"/>
<organism evidence="9">
    <name type="scientific">uncultured Desulfobacterium sp</name>
    <dbReference type="NCBI Taxonomy" id="201089"/>
    <lineage>
        <taxon>Bacteria</taxon>
        <taxon>Pseudomonadati</taxon>
        <taxon>Thermodesulfobacteriota</taxon>
        <taxon>Desulfobacteria</taxon>
        <taxon>Desulfobacterales</taxon>
        <taxon>Desulfobacteriaceae</taxon>
        <taxon>Desulfobacterium</taxon>
        <taxon>environmental samples</taxon>
    </lineage>
</organism>
<evidence type="ECO:0000256" key="2">
    <source>
        <dbReference type="ARBA" id="ARBA00022475"/>
    </source>
</evidence>
<feature type="domain" description="NarG-like" evidence="8">
    <location>
        <begin position="98"/>
        <end position="279"/>
    </location>
</feature>
<feature type="transmembrane region" description="Helical" evidence="7">
    <location>
        <begin position="126"/>
        <end position="147"/>
    </location>
</feature>
<accession>E1Y9C3</accession>
<dbReference type="AlphaFoldDB" id="E1Y9C3"/>
<evidence type="ECO:0000256" key="4">
    <source>
        <dbReference type="ARBA" id="ARBA00022989"/>
    </source>
</evidence>
<feature type="transmembrane region" description="Helical" evidence="7">
    <location>
        <begin position="248"/>
        <end position="271"/>
    </location>
</feature>